<keyword evidence="2" id="KW-0964">Secreted</keyword>
<dbReference type="Pfam" id="PF00372">
    <property type="entry name" value="Hemocyanin_M"/>
    <property type="match status" value="1"/>
</dbReference>
<gene>
    <name evidence="9" type="ORF">O3G_MSEX002780</name>
</gene>
<dbReference type="InterPro" id="IPR008922">
    <property type="entry name" value="Di-copper_centre_dom_sf"/>
</dbReference>
<dbReference type="SUPFAM" id="SSF81296">
    <property type="entry name" value="E set domains"/>
    <property type="match status" value="1"/>
</dbReference>
<dbReference type="OrthoDB" id="6371642at2759"/>
<dbReference type="InterPro" id="IPR014756">
    <property type="entry name" value="Ig_E-set"/>
</dbReference>
<dbReference type="PANTHER" id="PTHR11511:SF5">
    <property type="entry name" value="FAT-BODY PROTEIN 1-RELATED"/>
    <property type="match status" value="1"/>
</dbReference>
<evidence type="ECO:0008006" key="11">
    <source>
        <dbReference type="Google" id="ProtNLM"/>
    </source>
</evidence>
<dbReference type="SMR" id="A0A922CDZ2"/>
<evidence type="ECO:0000259" key="7">
    <source>
        <dbReference type="Pfam" id="PF03722"/>
    </source>
</evidence>
<organism evidence="9 10">
    <name type="scientific">Manduca sexta</name>
    <name type="common">Tobacco hawkmoth</name>
    <name type="synonym">Tobacco hornworm</name>
    <dbReference type="NCBI Taxonomy" id="7130"/>
    <lineage>
        <taxon>Eukaryota</taxon>
        <taxon>Metazoa</taxon>
        <taxon>Ecdysozoa</taxon>
        <taxon>Arthropoda</taxon>
        <taxon>Hexapoda</taxon>
        <taxon>Insecta</taxon>
        <taxon>Pterygota</taxon>
        <taxon>Neoptera</taxon>
        <taxon>Endopterygota</taxon>
        <taxon>Lepidoptera</taxon>
        <taxon>Glossata</taxon>
        <taxon>Ditrysia</taxon>
        <taxon>Bombycoidea</taxon>
        <taxon>Sphingidae</taxon>
        <taxon>Sphinginae</taxon>
        <taxon>Sphingini</taxon>
        <taxon>Manduca</taxon>
    </lineage>
</organism>
<dbReference type="PROSITE" id="PS00209">
    <property type="entry name" value="HEMOCYANIN_1"/>
    <property type="match status" value="1"/>
</dbReference>
<evidence type="ECO:0000256" key="3">
    <source>
        <dbReference type="ARBA" id="ARBA00022761"/>
    </source>
</evidence>
<dbReference type="PRINTS" id="PR00187">
    <property type="entry name" value="HAEMOCYANIN"/>
</dbReference>
<evidence type="ECO:0000259" key="6">
    <source>
        <dbReference type="Pfam" id="PF00372"/>
    </source>
</evidence>
<dbReference type="SUPFAM" id="SSF48056">
    <property type="entry name" value="Di-copper centre-containing domain"/>
    <property type="match status" value="1"/>
</dbReference>
<sequence length="702" mass="83866">MKTVVILAGLVALALSSAVPPPKYQHHYKTSPVDAIFVEKQKKVFSLFKNVNQLDYEAEYYKIGKDYDVEANIDNYSNKKVVEDFLLLYRTGFMPKGFEFSIFYERMREEAIALFELFYYAKDFETFYKTASFARVHVNEGMFLYAYYIAVIQRMDTNGLVLPAPYEVYPQYFTNMEVLFKVDRIKMQDGFLNKDLAAYYGMYHENDNYVFYANYSNSLSYPNEEERIAYFYEDIGLNSYYYYFHMHLPFWWNSEKYGPFKERRGEIYYYFYQQLIARYYLERLTNGLGEIPEFSWYSPVKTGYYPMLYGSYYPFAQRPNYYDIHNDKNYEQIRFLDMFEMTFLQYLQKGHFKAFDKEINFHDVKAVNFVGNYWQANADLYNEEVTKLYQRSYEINARHVLGAAPKPFNKYSFIPSALDFYQTSLRDPVFYQLYDRIINYINEFKQYLQPYNQNDLHFVGVKISDVKVDKLATYFEYYDFDVSNSVFVSKKDIKNFPYGYKVRQPRLNHKPFSVSIGVKSDVAVDAVFKIFLGPKYDSNGFPIPLAKNWNKFYELDWFVHKVMPGQNHIVRQSSDFLFFKEDSLPMSEIYKLLDEGKIPSDMSNSSDTLPQRLMLPRGTKDGYPFQLFVFVYPYQAVPKEMEPFKSIVPDSKPFGYPFDRPVHPEYFKQPNMHFEDVHVYHEGEQFPYKFNVPFYVPQKVEV</sequence>
<proteinExistence type="inferred from homology"/>
<dbReference type="InterPro" id="IPR005204">
    <property type="entry name" value="Hemocyanin_N"/>
</dbReference>
<feature type="domain" description="Hemocyanin N-terminal" evidence="7">
    <location>
        <begin position="37"/>
        <end position="159"/>
    </location>
</feature>
<keyword evidence="5" id="KW-0732">Signal</keyword>
<evidence type="ECO:0000259" key="8">
    <source>
        <dbReference type="Pfam" id="PF03723"/>
    </source>
</evidence>
<comment type="caution">
    <text evidence="9">The sequence shown here is derived from an EMBL/GenBank/DDBJ whole genome shotgun (WGS) entry which is preliminary data.</text>
</comment>
<dbReference type="Pfam" id="PF03722">
    <property type="entry name" value="Hemocyanin_N"/>
    <property type="match status" value="1"/>
</dbReference>
<dbReference type="InterPro" id="IPR005203">
    <property type="entry name" value="Hemocyanin_C"/>
</dbReference>
<reference evidence="9" key="2">
    <citation type="submission" date="2020-12" db="EMBL/GenBank/DDBJ databases">
        <authorList>
            <person name="Kanost M."/>
        </authorList>
    </citation>
    <scope>NUCLEOTIDE SEQUENCE</scope>
</reference>
<dbReference type="InterPro" id="IPR036697">
    <property type="entry name" value="Hemocyanin_N_sf"/>
</dbReference>
<dbReference type="PANTHER" id="PTHR11511">
    <property type="entry name" value="LARVAL STORAGE PROTEIN/PHENOLOXIDASE"/>
    <property type="match status" value="1"/>
</dbReference>
<name>A0A922CDZ2_MANSE</name>
<keyword evidence="10" id="KW-1185">Reference proteome</keyword>
<dbReference type="Gene3D" id="1.20.1370.10">
    <property type="entry name" value="Hemocyanin, N-terminal domain"/>
    <property type="match status" value="1"/>
</dbReference>
<dbReference type="SUPFAM" id="SSF48050">
    <property type="entry name" value="Hemocyanin, N-terminal domain"/>
    <property type="match status" value="1"/>
</dbReference>
<evidence type="ECO:0000313" key="10">
    <source>
        <dbReference type="Proteomes" id="UP000791440"/>
    </source>
</evidence>
<evidence type="ECO:0000256" key="5">
    <source>
        <dbReference type="SAM" id="SignalP"/>
    </source>
</evidence>
<evidence type="ECO:0000256" key="2">
    <source>
        <dbReference type="ARBA" id="ARBA00022525"/>
    </source>
</evidence>
<dbReference type="InterPro" id="IPR013788">
    <property type="entry name" value="Hemocyanin/hexamerin"/>
</dbReference>
<feature type="chain" id="PRO_5037805967" description="Arylphorin subunit alpha" evidence="5">
    <location>
        <begin position="19"/>
        <end position="702"/>
    </location>
</feature>
<dbReference type="GO" id="GO:0045735">
    <property type="term" value="F:nutrient reservoir activity"/>
    <property type="evidence" value="ECO:0007669"/>
    <property type="project" value="UniProtKB-KW"/>
</dbReference>
<keyword evidence="3" id="KW-0758">Storage protein</keyword>
<evidence type="ECO:0000256" key="4">
    <source>
        <dbReference type="ARBA" id="ARBA00038082"/>
    </source>
</evidence>
<dbReference type="PROSITE" id="PS00210">
    <property type="entry name" value="HEMOCYANIN_2"/>
    <property type="match status" value="1"/>
</dbReference>
<reference evidence="9" key="1">
    <citation type="journal article" date="2016" name="Insect Biochem. Mol. Biol.">
        <title>Multifaceted biological insights from a draft genome sequence of the tobacco hornworm moth, Manduca sexta.</title>
        <authorList>
            <person name="Kanost M.R."/>
            <person name="Arrese E.L."/>
            <person name="Cao X."/>
            <person name="Chen Y.R."/>
            <person name="Chellapilla S."/>
            <person name="Goldsmith M.R."/>
            <person name="Grosse-Wilde E."/>
            <person name="Heckel D.G."/>
            <person name="Herndon N."/>
            <person name="Jiang H."/>
            <person name="Papanicolaou A."/>
            <person name="Qu J."/>
            <person name="Soulages J.L."/>
            <person name="Vogel H."/>
            <person name="Walters J."/>
            <person name="Waterhouse R.M."/>
            <person name="Ahn S.J."/>
            <person name="Almeida F.C."/>
            <person name="An C."/>
            <person name="Aqrawi P."/>
            <person name="Bretschneider A."/>
            <person name="Bryant W.B."/>
            <person name="Bucks S."/>
            <person name="Chao H."/>
            <person name="Chevignon G."/>
            <person name="Christen J.M."/>
            <person name="Clarke D.F."/>
            <person name="Dittmer N.T."/>
            <person name="Ferguson L.C.F."/>
            <person name="Garavelou S."/>
            <person name="Gordon K.H.J."/>
            <person name="Gunaratna R.T."/>
            <person name="Han Y."/>
            <person name="Hauser F."/>
            <person name="He Y."/>
            <person name="Heidel-Fischer H."/>
            <person name="Hirsh A."/>
            <person name="Hu Y."/>
            <person name="Jiang H."/>
            <person name="Kalra D."/>
            <person name="Klinner C."/>
            <person name="Konig C."/>
            <person name="Kovar C."/>
            <person name="Kroll A.R."/>
            <person name="Kuwar S.S."/>
            <person name="Lee S.L."/>
            <person name="Lehman R."/>
            <person name="Li K."/>
            <person name="Li Z."/>
            <person name="Liang H."/>
            <person name="Lovelace S."/>
            <person name="Lu Z."/>
            <person name="Mansfield J.H."/>
            <person name="McCulloch K.J."/>
            <person name="Mathew T."/>
            <person name="Morton B."/>
            <person name="Muzny D.M."/>
            <person name="Neunemann D."/>
            <person name="Ongeri F."/>
            <person name="Pauchet Y."/>
            <person name="Pu L.L."/>
            <person name="Pyrousis I."/>
            <person name="Rao X.J."/>
            <person name="Redding A."/>
            <person name="Roesel C."/>
            <person name="Sanchez-Gracia A."/>
            <person name="Schaack S."/>
            <person name="Shukla A."/>
            <person name="Tetreau G."/>
            <person name="Wang Y."/>
            <person name="Xiong G.H."/>
            <person name="Traut W."/>
            <person name="Walsh T.K."/>
            <person name="Worley K.C."/>
            <person name="Wu D."/>
            <person name="Wu W."/>
            <person name="Wu Y.Q."/>
            <person name="Zhang X."/>
            <person name="Zou Z."/>
            <person name="Zucker H."/>
            <person name="Briscoe A.D."/>
            <person name="Burmester T."/>
            <person name="Clem R.J."/>
            <person name="Feyereisen R."/>
            <person name="Grimmelikhuijzen C.J.P."/>
            <person name="Hamodrakas S.J."/>
            <person name="Hansson B.S."/>
            <person name="Huguet E."/>
            <person name="Jermiin L.S."/>
            <person name="Lan Q."/>
            <person name="Lehman H.K."/>
            <person name="Lorenzen M."/>
            <person name="Merzendorfer H."/>
            <person name="Michalopoulos I."/>
            <person name="Morton D.B."/>
            <person name="Muthukrishnan S."/>
            <person name="Oakeshott J.G."/>
            <person name="Palmer W."/>
            <person name="Park Y."/>
            <person name="Passarelli A.L."/>
            <person name="Rozas J."/>
            <person name="Schwartz L.M."/>
            <person name="Smith W."/>
            <person name="Southgate A."/>
            <person name="Vilcinskas A."/>
            <person name="Vogt R."/>
            <person name="Wang P."/>
            <person name="Werren J."/>
            <person name="Yu X.Q."/>
            <person name="Zhou J.J."/>
            <person name="Brown S.J."/>
            <person name="Scherer S.E."/>
            <person name="Richards S."/>
            <person name="Blissard G.W."/>
        </authorList>
    </citation>
    <scope>NUCLEOTIDE SEQUENCE</scope>
</reference>
<evidence type="ECO:0000313" key="9">
    <source>
        <dbReference type="EMBL" id="KAG6443390.1"/>
    </source>
</evidence>
<evidence type="ECO:0000256" key="1">
    <source>
        <dbReference type="ARBA" id="ARBA00004613"/>
    </source>
</evidence>
<dbReference type="InterPro" id="IPR000896">
    <property type="entry name" value="Hemocyanin/hexamerin_mid_dom"/>
</dbReference>
<dbReference type="Pfam" id="PF03723">
    <property type="entry name" value="Hemocyanin_C"/>
    <property type="match status" value="1"/>
</dbReference>
<dbReference type="InterPro" id="IPR037020">
    <property type="entry name" value="Hemocyanin_C_sf"/>
</dbReference>
<feature type="domain" description="Hemocyanin middle" evidence="6">
    <location>
        <begin position="164"/>
        <end position="440"/>
    </location>
</feature>
<dbReference type="GO" id="GO:0005615">
    <property type="term" value="C:extracellular space"/>
    <property type="evidence" value="ECO:0007669"/>
    <property type="project" value="UniProtKB-ARBA"/>
</dbReference>
<comment type="subcellular location">
    <subcellularLocation>
        <location evidence="1">Secreted</location>
    </subcellularLocation>
</comment>
<comment type="similarity">
    <text evidence="4">Belongs to the hemocyanin family.</text>
</comment>
<dbReference type="Gene3D" id="1.10.1280.10">
    <property type="entry name" value="Di-copper center containing domain from catechol oxidase"/>
    <property type="match status" value="1"/>
</dbReference>
<accession>A0A922CDZ2</accession>
<dbReference type="AlphaFoldDB" id="A0A922CDZ2"/>
<protein>
    <recommendedName>
        <fullName evidence="11">Arylphorin subunit alpha</fullName>
    </recommendedName>
</protein>
<feature type="signal peptide" evidence="5">
    <location>
        <begin position="1"/>
        <end position="18"/>
    </location>
</feature>
<dbReference type="Gene3D" id="2.60.40.1520">
    <property type="entry name" value="Hemocyanin, C-terminal domain"/>
    <property type="match status" value="1"/>
</dbReference>
<dbReference type="EMBL" id="JH668301">
    <property type="protein sequence ID" value="KAG6443390.1"/>
    <property type="molecule type" value="Genomic_DNA"/>
</dbReference>
<dbReference type="Proteomes" id="UP000791440">
    <property type="component" value="Unassembled WGS sequence"/>
</dbReference>
<feature type="domain" description="Hemocyanin C-terminal" evidence="8">
    <location>
        <begin position="450"/>
        <end position="681"/>
    </location>
</feature>